<keyword evidence="5" id="KW-0378">Hydrolase</keyword>
<evidence type="ECO:0000259" key="14">
    <source>
        <dbReference type="Pfam" id="PF00905"/>
    </source>
</evidence>
<dbReference type="Gene3D" id="3.40.710.10">
    <property type="entry name" value="DD-peptidase/beta-lactamase superfamily"/>
    <property type="match status" value="1"/>
</dbReference>
<dbReference type="InterPro" id="IPR001460">
    <property type="entry name" value="PCN-bd_Tpept"/>
</dbReference>
<dbReference type="PANTHER" id="PTHR32282">
    <property type="entry name" value="BINDING PROTEIN TRANSPEPTIDASE, PUTATIVE-RELATED"/>
    <property type="match status" value="1"/>
</dbReference>
<dbReference type="InterPro" id="IPR001264">
    <property type="entry name" value="Glyco_trans_51"/>
</dbReference>
<dbReference type="GO" id="GO:0004180">
    <property type="term" value="F:carboxypeptidase activity"/>
    <property type="evidence" value="ECO:0007669"/>
    <property type="project" value="UniProtKB-KW"/>
</dbReference>
<dbReference type="AlphaFoldDB" id="A0A6J7IKD5"/>
<feature type="transmembrane region" description="Helical" evidence="13">
    <location>
        <begin position="12"/>
        <end position="39"/>
    </location>
</feature>
<dbReference type="SUPFAM" id="SSF53955">
    <property type="entry name" value="Lysozyme-like"/>
    <property type="match status" value="1"/>
</dbReference>
<dbReference type="Pfam" id="PF00912">
    <property type="entry name" value="Transgly"/>
    <property type="match status" value="1"/>
</dbReference>
<dbReference type="FunFam" id="1.10.3810.10:FF:000001">
    <property type="entry name" value="Penicillin-binding protein 1A"/>
    <property type="match status" value="1"/>
</dbReference>
<dbReference type="EMBL" id="CAFBNF010000015">
    <property type="protein sequence ID" value="CAB4931479.1"/>
    <property type="molecule type" value="Genomic_DNA"/>
</dbReference>
<keyword evidence="6" id="KW-0133">Cell shape</keyword>
<keyword evidence="3" id="KW-0328">Glycosyltransferase</keyword>
<feature type="compositionally biased region" description="Pro residues" evidence="12">
    <location>
        <begin position="717"/>
        <end position="760"/>
    </location>
</feature>
<dbReference type="GO" id="GO:0006508">
    <property type="term" value="P:proteolysis"/>
    <property type="evidence" value="ECO:0007669"/>
    <property type="project" value="UniProtKB-KW"/>
</dbReference>
<dbReference type="GO" id="GO:0008955">
    <property type="term" value="F:peptidoglycan glycosyltransferase activity"/>
    <property type="evidence" value="ECO:0007669"/>
    <property type="project" value="UniProtKB-EC"/>
</dbReference>
<keyword evidence="13" id="KW-0472">Membrane</keyword>
<sequence>MGVTSNDSRFGAALRVLAHCGLFVAISVVAGVVVAAIALPLVAPAGMAGRVAVEDFQSLPAELDVPPLPQQSVVLASDGSRLATLFFQNRIEVSLEEVAPIMRQAIVAIEDSRFYDHRGIDVRGTVRALVSNTSGGTVQGGSTLTQQYVKNVLITSAQTEQDAVDARSRTLLRKLKELRYALVLEQELGKDQILERYLNIAYFGAGSYGVEAASRRYFSTSASRLTLSQAATLAGLVQQPVGYDPLRNPRGAQVRRDMVLRRMVETGVISEEQAATASSRSVTSILKPQQLPPNGCTTSTSAFFCDYVLRTIRSDPAFGSTPEARDSLLRSGGLIIKTTLDPLAQRSAQDAVEKYIPNDDPSGKAAALSMVRPLDGAVLAMTQNRTWGTSGAGRTTYNYNVGQNRGGTIGMQAGSTFKVFTLAAALEKGVSADELIDSQSPATFEGLTACDTKATFPPYTARNSTSSGIFDMHTGTAYSVNTFYLALQQRTGLCRPIEIATAMGVTRANGEPLQALPSQVLGTNEITPLAMAGAYAGFANHGIFCKPFVISGITDRYGTSLAVPPADCRQVVTRGVADAVAALLTGVIDGPIPGRTGQAMSLGRPAAGKTGTTNESAAVWFAGFTPDVAAAVWVGDPRGGFGNPMKDLIINGTYFSQVFGSSLPGPIWRDTLLAYLAGTLPTPFQLFPVQNIVTGLFLPTPTPTPTPTLSPTAGATSPPPTETSASPPPTPTPTVTPTPTPTPTPTVTPTPTPTETPTPTPTETSTPTA</sequence>
<keyword evidence="4" id="KW-0808">Transferase</keyword>
<dbReference type="EC" id="2.4.99.28" evidence="10"/>
<dbReference type="PANTHER" id="PTHR32282:SF33">
    <property type="entry name" value="PEPTIDOGLYCAN GLYCOSYLTRANSFERASE"/>
    <property type="match status" value="1"/>
</dbReference>
<evidence type="ECO:0000256" key="4">
    <source>
        <dbReference type="ARBA" id="ARBA00022679"/>
    </source>
</evidence>
<evidence type="ECO:0000256" key="3">
    <source>
        <dbReference type="ARBA" id="ARBA00022676"/>
    </source>
</evidence>
<evidence type="ECO:0000256" key="2">
    <source>
        <dbReference type="ARBA" id="ARBA00022670"/>
    </source>
</evidence>
<keyword evidence="2" id="KW-0645">Protease</keyword>
<gene>
    <name evidence="16" type="ORF">UFOPK3773_00269</name>
</gene>
<keyword evidence="9" id="KW-0961">Cell wall biogenesis/degradation</keyword>
<evidence type="ECO:0000256" key="9">
    <source>
        <dbReference type="ARBA" id="ARBA00023316"/>
    </source>
</evidence>
<evidence type="ECO:0000256" key="13">
    <source>
        <dbReference type="SAM" id="Phobius"/>
    </source>
</evidence>
<dbReference type="GO" id="GO:0071555">
    <property type="term" value="P:cell wall organization"/>
    <property type="evidence" value="ECO:0007669"/>
    <property type="project" value="UniProtKB-KW"/>
</dbReference>
<dbReference type="SUPFAM" id="SSF56601">
    <property type="entry name" value="beta-lactamase/transpeptidase-like"/>
    <property type="match status" value="1"/>
</dbReference>
<dbReference type="Pfam" id="PF00905">
    <property type="entry name" value="Transpeptidase"/>
    <property type="match status" value="1"/>
</dbReference>
<protein>
    <recommendedName>
        <fullName evidence="10">peptidoglycan glycosyltransferase</fullName>
        <ecNumber evidence="10">2.4.99.28</ecNumber>
    </recommendedName>
</protein>
<proteinExistence type="predicted"/>
<evidence type="ECO:0000256" key="12">
    <source>
        <dbReference type="SAM" id="MobiDB-lite"/>
    </source>
</evidence>
<feature type="domain" description="Glycosyl transferase family 51" evidence="15">
    <location>
        <begin position="84"/>
        <end position="263"/>
    </location>
</feature>
<reference evidence="16" key="1">
    <citation type="submission" date="2020-05" db="EMBL/GenBank/DDBJ databases">
        <authorList>
            <person name="Chiriac C."/>
            <person name="Salcher M."/>
            <person name="Ghai R."/>
            <person name="Kavagutti S V."/>
        </authorList>
    </citation>
    <scope>NUCLEOTIDE SEQUENCE</scope>
</reference>
<evidence type="ECO:0000256" key="8">
    <source>
        <dbReference type="ARBA" id="ARBA00023268"/>
    </source>
</evidence>
<evidence type="ECO:0000313" key="16">
    <source>
        <dbReference type="EMBL" id="CAB4931479.1"/>
    </source>
</evidence>
<dbReference type="InterPro" id="IPR036950">
    <property type="entry name" value="PBP_transglycosylase"/>
</dbReference>
<evidence type="ECO:0000256" key="7">
    <source>
        <dbReference type="ARBA" id="ARBA00022984"/>
    </source>
</evidence>
<keyword evidence="1" id="KW-0121">Carboxypeptidase</keyword>
<dbReference type="GO" id="GO:0030288">
    <property type="term" value="C:outer membrane-bounded periplasmic space"/>
    <property type="evidence" value="ECO:0007669"/>
    <property type="project" value="TreeGrafter"/>
</dbReference>
<evidence type="ECO:0000256" key="5">
    <source>
        <dbReference type="ARBA" id="ARBA00022801"/>
    </source>
</evidence>
<organism evidence="16">
    <name type="scientific">freshwater metagenome</name>
    <dbReference type="NCBI Taxonomy" id="449393"/>
    <lineage>
        <taxon>unclassified sequences</taxon>
        <taxon>metagenomes</taxon>
        <taxon>ecological metagenomes</taxon>
    </lineage>
</organism>
<keyword evidence="13" id="KW-0812">Transmembrane</keyword>
<dbReference type="InterPro" id="IPR023346">
    <property type="entry name" value="Lysozyme-like_dom_sf"/>
</dbReference>
<feature type="domain" description="Penicillin-binding protein transpeptidase" evidence="14">
    <location>
        <begin position="371"/>
        <end position="633"/>
    </location>
</feature>
<feature type="region of interest" description="Disordered" evidence="12">
    <location>
        <begin position="703"/>
        <end position="769"/>
    </location>
</feature>
<evidence type="ECO:0000256" key="11">
    <source>
        <dbReference type="ARBA" id="ARBA00049902"/>
    </source>
</evidence>
<accession>A0A6J7IKD5</accession>
<dbReference type="GO" id="GO:0009252">
    <property type="term" value="P:peptidoglycan biosynthetic process"/>
    <property type="evidence" value="ECO:0007669"/>
    <property type="project" value="UniProtKB-KW"/>
</dbReference>
<dbReference type="InterPro" id="IPR050396">
    <property type="entry name" value="Glycosyltr_51/Transpeptidase"/>
</dbReference>
<evidence type="ECO:0000256" key="10">
    <source>
        <dbReference type="ARBA" id="ARBA00044770"/>
    </source>
</evidence>
<keyword evidence="8" id="KW-0511">Multifunctional enzyme</keyword>
<name>A0A6J7IKD5_9ZZZZ</name>
<dbReference type="GO" id="GO:0008360">
    <property type="term" value="P:regulation of cell shape"/>
    <property type="evidence" value="ECO:0007669"/>
    <property type="project" value="UniProtKB-KW"/>
</dbReference>
<dbReference type="Gene3D" id="1.10.3810.10">
    <property type="entry name" value="Biosynthetic peptidoglycan transglycosylase-like"/>
    <property type="match status" value="1"/>
</dbReference>
<comment type="catalytic activity">
    <reaction evidence="11">
        <text>[GlcNAc-(1-&gt;4)-Mur2Ac(oyl-L-Ala-gamma-D-Glu-L-Lys-D-Ala-D-Ala)](n)-di-trans,octa-cis-undecaprenyl diphosphate + beta-D-GlcNAc-(1-&gt;4)-Mur2Ac(oyl-L-Ala-gamma-D-Glu-L-Lys-D-Ala-D-Ala)-di-trans,octa-cis-undecaprenyl diphosphate = [GlcNAc-(1-&gt;4)-Mur2Ac(oyl-L-Ala-gamma-D-Glu-L-Lys-D-Ala-D-Ala)](n+1)-di-trans,octa-cis-undecaprenyl diphosphate + di-trans,octa-cis-undecaprenyl diphosphate + H(+)</text>
        <dbReference type="Rhea" id="RHEA:23708"/>
        <dbReference type="Rhea" id="RHEA-COMP:9602"/>
        <dbReference type="Rhea" id="RHEA-COMP:9603"/>
        <dbReference type="ChEBI" id="CHEBI:15378"/>
        <dbReference type="ChEBI" id="CHEBI:58405"/>
        <dbReference type="ChEBI" id="CHEBI:60033"/>
        <dbReference type="ChEBI" id="CHEBI:78435"/>
        <dbReference type="EC" id="2.4.99.28"/>
    </reaction>
</comment>
<evidence type="ECO:0000256" key="6">
    <source>
        <dbReference type="ARBA" id="ARBA00022960"/>
    </source>
</evidence>
<dbReference type="GO" id="GO:0008658">
    <property type="term" value="F:penicillin binding"/>
    <property type="evidence" value="ECO:0007669"/>
    <property type="project" value="InterPro"/>
</dbReference>
<evidence type="ECO:0000259" key="15">
    <source>
        <dbReference type="Pfam" id="PF00912"/>
    </source>
</evidence>
<dbReference type="InterPro" id="IPR012338">
    <property type="entry name" value="Beta-lactam/transpept-like"/>
</dbReference>
<keyword evidence="7" id="KW-0573">Peptidoglycan synthesis</keyword>
<keyword evidence="13" id="KW-1133">Transmembrane helix</keyword>
<evidence type="ECO:0000256" key="1">
    <source>
        <dbReference type="ARBA" id="ARBA00022645"/>
    </source>
</evidence>